<organism evidence="1 2">
    <name type="scientific">Endosaccharibacter trunci</name>
    <dbReference type="NCBI Taxonomy" id="2812733"/>
    <lineage>
        <taxon>Bacteria</taxon>
        <taxon>Pseudomonadati</taxon>
        <taxon>Pseudomonadota</taxon>
        <taxon>Alphaproteobacteria</taxon>
        <taxon>Acetobacterales</taxon>
        <taxon>Acetobacteraceae</taxon>
        <taxon>Endosaccharibacter</taxon>
    </lineage>
</organism>
<dbReference type="RefSeq" id="WP_422863445.1">
    <property type="nucleotide sequence ID" value="NZ_JAMSKV010000004.1"/>
</dbReference>
<reference evidence="1 2" key="1">
    <citation type="submission" date="2022-06" db="EMBL/GenBank/DDBJ databases">
        <title>Endosaccharibacter gen. nov., sp. nov., endophytic bacteria isolated from sugarcane.</title>
        <authorList>
            <person name="Pitiwittayakul N."/>
            <person name="Yukphan P."/>
            <person name="Charoenyingcharoen P."/>
            <person name="Tanasupawat S."/>
        </authorList>
    </citation>
    <scope>NUCLEOTIDE SEQUENCE [LARGE SCALE GENOMIC DNA]</scope>
    <source>
        <strain evidence="1 2">KSS8</strain>
    </source>
</reference>
<accession>A0ABT1W6E8</accession>
<evidence type="ECO:0000313" key="2">
    <source>
        <dbReference type="Proteomes" id="UP001524587"/>
    </source>
</evidence>
<keyword evidence="2" id="KW-1185">Reference proteome</keyword>
<dbReference type="Proteomes" id="UP001524587">
    <property type="component" value="Unassembled WGS sequence"/>
</dbReference>
<gene>
    <name evidence="1" type="ORF">NFI95_05915</name>
</gene>
<comment type="caution">
    <text evidence="1">The sequence shown here is derived from an EMBL/GenBank/DDBJ whole genome shotgun (WGS) entry which is preliminary data.</text>
</comment>
<proteinExistence type="predicted"/>
<name>A0ABT1W6E8_9PROT</name>
<dbReference type="EMBL" id="JAMSKV010000004">
    <property type="protein sequence ID" value="MCQ8277980.1"/>
    <property type="molecule type" value="Genomic_DNA"/>
</dbReference>
<protein>
    <submittedName>
        <fullName evidence="1">Uncharacterized protein</fullName>
    </submittedName>
</protein>
<sequence>MLIHEIDGTRILFEDGPRDIIGGDGPVTFLPGWRPVLAYSGLLPVIIVPFAHEDGAVGCWFLDQELRRVGGSLGEIPPQLLADLTAALCPLLDGIWQQLVLQKTPEAITEAQRAFFDLPEHCRLALLDLYIGTLDLRRLPSGLDTVVRSPYGLAILDCGTRRVPLTSGELHWLSNPGLLQGLFDALPREGALRFRSPCDGSEIVCRKSLALDTDLIAYKLFDESWDLSVFLLAGGIYNRTLGLFFPEANLVISREPETLAASCPDLVTTMLRHLVLHGAALFPYLAAEASEPVHFWRGLAAVHLGHVLWNDYSGIARLLDAPGPVPRILVCDAGVAPEMYGPLDEVFPELQGRVRREHVPLSALLPSLYAENALLFRTSAMKVGRSLRDSILRPVPAVGSDSPVLLLGLRVENRTTTDLPGFCAALVAHLADGPGPVTLVVDGHNSRIEGGNIWSHGEFGATGSPLAEEQALLALIRERAAGTQVTVVDTLGQPIRASLAWARAARAFVAFWGAGLAKYRWVCNTPGLVITSRWNLENLNDLQIYSDPATMDAPSPVAFVSPGAVSDQPDAPVMISHGAAAPSLWNFNLDLPSVLADFDRMVAPLLYAPELVYAPAIEVVAVLPRERAKRSARARTPRRTAKGG</sequence>
<evidence type="ECO:0000313" key="1">
    <source>
        <dbReference type="EMBL" id="MCQ8277980.1"/>
    </source>
</evidence>